<organism evidence="2">
    <name type="scientific">Hexamita inflata</name>
    <dbReference type="NCBI Taxonomy" id="28002"/>
    <lineage>
        <taxon>Eukaryota</taxon>
        <taxon>Metamonada</taxon>
        <taxon>Diplomonadida</taxon>
        <taxon>Hexamitidae</taxon>
        <taxon>Hexamitinae</taxon>
        <taxon>Hexamita</taxon>
    </lineage>
</organism>
<evidence type="ECO:0000313" key="4">
    <source>
        <dbReference type="Proteomes" id="UP001642409"/>
    </source>
</evidence>
<dbReference type="Proteomes" id="UP001642409">
    <property type="component" value="Unassembled WGS sequence"/>
</dbReference>
<evidence type="ECO:0000313" key="3">
    <source>
        <dbReference type="EMBL" id="CAL6089808.1"/>
    </source>
</evidence>
<reference evidence="3 4" key="2">
    <citation type="submission" date="2024-07" db="EMBL/GenBank/DDBJ databases">
        <authorList>
            <person name="Akdeniz Z."/>
        </authorList>
    </citation>
    <scope>NUCLEOTIDE SEQUENCE [LARGE SCALE GENOMIC DNA]</scope>
</reference>
<evidence type="ECO:0000256" key="1">
    <source>
        <dbReference type="SAM" id="Coils"/>
    </source>
</evidence>
<accession>A0AA86NB26</accession>
<protein>
    <submittedName>
        <fullName evidence="3">Hypothetical_protein</fullName>
    </submittedName>
</protein>
<sequence>MLHIQIKNELNILQQRLISLQSIIQHDTQQMENLFSIISSLDFIDELQTDQQLDQFNSNLKELSTVLKQNRSSSLLTTEKLNELAQTFRRIRSLYTTNKRQFFSEPHDKIAPHNPSLNLSANFGLQTKKIETITSKQVRDLHAHFEKQLHSIQSQLNSVKLQIMDPSLVMQQEIPKLSQIEQALTSVQVSQPSTNHEINLKPLMQQVTELNKKLTTTVQKNAAVSAQISQMQLIEPTKPAEFVKTDVETLQQLVNFSLLQTDHAISQIQVEPKITQLQNKKMTNEPSKMIQALIQKQNNKQKAYAEKMKEMEQHLALLNEQIYENQILIEGNQRRLQTIKLGM</sequence>
<reference evidence="2" key="1">
    <citation type="submission" date="2023-06" db="EMBL/GenBank/DDBJ databases">
        <authorList>
            <person name="Kurt Z."/>
        </authorList>
    </citation>
    <scope>NUCLEOTIDE SEQUENCE</scope>
</reference>
<evidence type="ECO:0000313" key="2">
    <source>
        <dbReference type="EMBL" id="CAI9915719.1"/>
    </source>
</evidence>
<keyword evidence="4" id="KW-1185">Reference proteome</keyword>
<dbReference type="AlphaFoldDB" id="A0AA86NB26"/>
<keyword evidence="1" id="KW-0175">Coiled coil</keyword>
<proteinExistence type="predicted"/>
<dbReference type="EMBL" id="CAXDID020000422">
    <property type="protein sequence ID" value="CAL6089808.1"/>
    <property type="molecule type" value="Genomic_DNA"/>
</dbReference>
<feature type="coiled-coil region" evidence="1">
    <location>
        <begin position="294"/>
        <end position="321"/>
    </location>
</feature>
<dbReference type="EMBL" id="CATOUU010000076">
    <property type="protein sequence ID" value="CAI9915719.1"/>
    <property type="molecule type" value="Genomic_DNA"/>
</dbReference>
<gene>
    <name evidence="2" type="ORF">HINF_LOCUS3364</name>
    <name evidence="3" type="ORF">HINF_LOCUS65008</name>
</gene>
<comment type="caution">
    <text evidence="2">The sequence shown here is derived from an EMBL/GenBank/DDBJ whole genome shotgun (WGS) entry which is preliminary data.</text>
</comment>
<name>A0AA86NB26_9EUKA</name>